<reference evidence="1" key="1">
    <citation type="submission" date="2020-12" db="EMBL/GenBank/DDBJ databases">
        <title>Antibiotic resistance and phylogeny of Pseudomonas spp. isolated over three decades from chicken meat in the Norwegian food chain.</title>
        <authorList>
            <person name="Moen B."/>
        </authorList>
    </citation>
    <scope>NUCLEOTIDE SEQUENCE</scope>
    <source>
        <strain evidence="1">MF6762</strain>
    </source>
</reference>
<evidence type="ECO:0000313" key="2">
    <source>
        <dbReference type="Proteomes" id="UP000658390"/>
    </source>
</evidence>
<dbReference type="AlphaFoldDB" id="A0A8I1K6S0"/>
<dbReference type="SUPFAM" id="SSF53187">
    <property type="entry name" value="Zn-dependent exopeptidases"/>
    <property type="match status" value="1"/>
</dbReference>
<dbReference type="RefSeq" id="WP_198822795.1">
    <property type="nucleotide sequence ID" value="NZ_JAEKCZ010000024.1"/>
</dbReference>
<sequence length="365" mass="40541">MDVSCFSQSYAEARQKFLQACAYAHLEVESRAHPLPGRDGEELAIDVALLGSPTAANLLVVSSGVHGVEGFCGSAVQVDHLRNHDWSRQCRDQNMAVLYVHAVNPYGFSWLRRVNEDNVDINRNFMDFDRPLPGNPEYTSIAPLLVPRRQPPTLLSTLGLLGYALRHGTKALQSAITRGQHNDPDGLFFAGTQPTWSNVQVRQIIRRYGSQCRRIGWIDVHTGLGPSGVGERIYKGRDTPDAIARARSWWGEQVTLSTQGTSSSAVLNGTLDLAVMQECPDAQYNGLTLEYGTKPGPMVLKALRADQWLHNQAAVPAERLMQIKRQLRDAFYIDTDPWKCRVLQQAQDVLELTRLGLAGTPKVRS</sequence>
<dbReference type="InterPro" id="IPR021259">
    <property type="entry name" value="DUF2817"/>
</dbReference>
<gene>
    <name evidence="1" type="ORF">JFT45_21495</name>
</gene>
<dbReference type="Proteomes" id="UP000658390">
    <property type="component" value="Unassembled WGS sequence"/>
</dbReference>
<dbReference type="Pfam" id="PF10994">
    <property type="entry name" value="DUF2817"/>
    <property type="match status" value="1"/>
</dbReference>
<dbReference type="CDD" id="cd06233">
    <property type="entry name" value="M14-like"/>
    <property type="match status" value="1"/>
</dbReference>
<dbReference type="Gene3D" id="3.40.630.10">
    <property type="entry name" value="Zn peptidases"/>
    <property type="match status" value="1"/>
</dbReference>
<accession>A0A8I1K6S0</accession>
<proteinExistence type="predicted"/>
<evidence type="ECO:0000313" key="1">
    <source>
        <dbReference type="EMBL" id="MBJ2259079.1"/>
    </source>
</evidence>
<name>A0A8I1K6S0_9PSED</name>
<dbReference type="EMBL" id="JAEKCZ010000024">
    <property type="protein sequence ID" value="MBJ2259079.1"/>
    <property type="molecule type" value="Genomic_DNA"/>
</dbReference>
<protein>
    <submittedName>
        <fullName evidence="1">M14 family metallopeptidase</fullName>
    </submittedName>
</protein>
<organism evidence="1 2">
    <name type="scientific">Pseudomonas psychrophila</name>
    <dbReference type="NCBI Taxonomy" id="122355"/>
    <lineage>
        <taxon>Bacteria</taxon>
        <taxon>Pseudomonadati</taxon>
        <taxon>Pseudomonadota</taxon>
        <taxon>Gammaproteobacteria</taxon>
        <taxon>Pseudomonadales</taxon>
        <taxon>Pseudomonadaceae</taxon>
        <taxon>Pseudomonas</taxon>
    </lineage>
</organism>
<comment type="caution">
    <text evidence="1">The sequence shown here is derived from an EMBL/GenBank/DDBJ whole genome shotgun (WGS) entry which is preliminary data.</text>
</comment>